<dbReference type="GO" id="GO:0003677">
    <property type="term" value="F:DNA binding"/>
    <property type="evidence" value="ECO:0007669"/>
    <property type="project" value="InterPro"/>
</dbReference>
<dbReference type="EC" id="2.7.7.24" evidence="5"/>
<dbReference type="InterPro" id="IPR029044">
    <property type="entry name" value="Nucleotide-diphossugar_trans"/>
</dbReference>
<proteinExistence type="predicted"/>
<dbReference type="Proteomes" id="UP000004067">
    <property type="component" value="Unassembled WGS sequence"/>
</dbReference>
<dbReference type="SUPFAM" id="SSF53448">
    <property type="entry name" value="Nucleotide-diphospho-sugar transferases"/>
    <property type="match status" value="1"/>
</dbReference>
<dbReference type="InterPro" id="IPR001387">
    <property type="entry name" value="Cro/C1-type_HTH"/>
</dbReference>
<dbReference type="PROSITE" id="PS50943">
    <property type="entry name" value="HTH_CROC1"/>
    <property type="match status" value="1"/>
</dbReference>
<comment type="caution">
    <text evidence="5">The sequence shown here is derived from an EMBL/GenBank/DDBJ whole genome shotgun (WGS) entry which is preliminary data.</text>
</comment>
<dbReference type="PANTHER" id="PTHR43532">
    <property type="entry name" value="GLUCOSE-1-PHOSPHATE THYMIDYLYLTRANSFERASE"/>
    <property type="match status" value="1"/>
</dbReference>
<evidence type="ECO:0000259" key="4">
    <source>
        <dbReference type="PROSITE" id="PS50943"/>
    </source>
</evidence>
<dbReference type="PANTHER" id="PTHR43532:SF1">
    <property type="entry name" value="GLUCOSE-1-PHOSPHATE THYMIDYLYLTRANSFERASE 1"/>
    <property type="match status" value="1"/>
</dbReference>
<evidence type="ECO:0000256" key="2">
    <source>
        <dbReference type="ARBA" id="ARBA00022695"/>
    </source>
</evidence>
<dbReference type="InterPro" id="IPR010982">
    <property type="entry name" value="Lambda_DNA-bd_dom_sf"/>
</dbReference>
<organism evidence="5 6">
    <name type="scientific">Centipeda periodontii DSM 2778</name>
    <dbReference type="NCBI Taxonomy" id="888060"/>
    <lineage>
        <taxon>Bacteria</taxon>
        <taxon>Bacillati</taxon>
        <taxon>Bacillota</taxon>
        <taxon>Negativicutes</taxon>
        <taxon>Selenomonadales</taxon>
        <taxon>Selenomonadaceae</taxon>
        <taxon>Centipeda</taxon>
    </lineage>
</organism>
<keyword evidence="6" id="KW-1185">Reference proteome</keyword>
<keyword evidence="1 5" id="KW-0808">Transferase</keyword>
<dbReference type="RefSeq" id="WP_006304885.1">
    <property type="nucleotide sequence ID" value="NZ_GL892076.1"/>
</dbReference>
<feature type="domain" description="HTH cro/C1-type" evidence="4">
    <location>
        <begin position="10"/>
        <end position="64"/>
    </location>
</feature>
<dbReference type="EMBL" id="AFHQ01000003">
    <property type="protein sequence ID" value="EGK62599.1"/>
    <property type="molecule type" value="Genomic_DNA"/>
</dbReference>
<sequence>MDALKVGRSIAFLRKRYRMTQRALAECLHISDKAVSKWERGLAVPDVSLLGKLSVILDTDIESILEGNIASFDVRWDGMLTMEYPKGIEASTLVYDKPAVYLQLSYFMLAGITDITICGKDSDVAWVKSHLAGGESLGISLRYGEEKNGAENITGTMRVYGLSFLYGKDLTKSFRRILYGAPSSHTLENYQGIELGIQFERVQTIQKRDHTKLERGVVAFPIQSLQDLHTASSLIHLIQQSMNENICALSEIAYHRGLLCDVK</sequence>
<dbReference type="OrthoDB" id="9813152at2"/>
<dbReference type="Gene3D" id="1.10.260.40">
    <property type="entry name" value="lambda repressor-like DNA-binding domains"/>
    <property type="match status" value="1"/>
</dbReference>
<evidence type="ECO:0000313" key="5">
    <source>
        <dbReference type="EMBL" id="EGK62599.1"/>
    </source>
</evidence>
<dbReference type="HOGENOM" id="CLU_1056442_0_0_9"/>
<evidence type="ECO:0000256" key="1">
    <source>
        <dbReference type="ARBA" id="ARBA00022679"/>
    </source>
</evidence>
<dbReference type="STRING" id="888060.HMPREF9081_0075"/>
<dbReference type="SMART" id="SM00530">
    <property type="entry name" value="HTH_XRE"/>
    <property type="match status" value="1"/>
</dbReference>
<accession>F5RIJ0</accession>
<evidence type="ECO:0000256" key="3">
    <source>
        <dbReference type="ARBA" id="ARBA00022842"/>
    </source>
</evidence>
<keyword evidence="2 5" id="KW-0548">Nucleotidyltransferase</keyword>
<dbReference type="GO" id="GO:0008879">
    <property type="term" value="F:glucose-1-phosphate thymidylyltransferase activity"/>
    <property type="evidence" value="ECO:0007669"/>
    <property type="project" value="UniProtKB-EC"/>
</dbReference>
<protein>
    <submittedName>
        <fullName evidence="5">Glucose-1-phosphate thymidylyltransferase</fullName>
        <ecNumber evidence="5">2.7.7.24</ecNumber>
    </submittedName>
</protein>
<name>F5RIJ0_9FIRM</name>
<dbReference type="InterPro" id="IPR005907">
    <property type="entry name" value="G1P_thy_trans_s"/>
</dbReference>
<dbReference type="AlphaFoldDB" id="F5RIJ0"/>
<evidence type="ECO:0000313" key="6">
    <source>
        <dbReference type="Proteomes" id="UP000004067"/>
    </source>
</evidence>
<dbReference type="SUPFAM" id="SSF47413">
    <property type="entry name" value="lambda repressor-like DNA-binding domains"/>
    <property type="match status" value="1"/>
</dbReference>
<reference evidence="5 6" key="1">
    <citation type="submission" date="2011-04" db="EMBL/GenBank/DDBJ databases">
        <authorList>
            <person name="Muzny D."/>
            <person name="Qin X."/>
            <person name="Deng J."/>
            <person name="Jiang H."/>
            <person name="Liu Y."/>
            <person name="Qu J."/>
            <person name="Song X.-Z."/>
            <person name="Zhang L."/>
            <person name="Thornton R."/>
            <person name="Coyle M."/>
            <person name="Francisco L."/>
            <person name="Jackson L."/>
            <person name="Javaid M."/>
            <person name="Korchina V."/>
            <person name="Kovar C."/>
            <person name="Mata R."/>
            <person name="Mathew T."/>
            <person name="Ngo R."/>
            <person name="Nguyen L."/>
            <person name="Nguyen N."/>
            <person name="Okwuonu G."/>
            <person name="Ongeri F."/>
            <person name="Pham C."/>
            <person name="Simmons D."/>
            <person name="Wilczek-Boney K."/>
            <person name="Hale W."/>
            <person name="Jakkamsetti A."/>
            <person name="Pham P."/>
            <person name="Ruth R."/>
            <person name="San Lucas F."/>
            <person name="Warren J."/>
            <person name="Zhang J."/>
            <person name="Zhao Z."/>
            <person name="Zhou C."/>
            <person name="Zhu D."/>
            <person name="Lee S."/>
            <person name="Bess C."/>
            <person name="Blankenburg K."/>
            <person name="Forbes L."/>
            <person name="Fu Q."/>
            <person name="Gubbala S."/>
            <person name="Hirani K."/>
            <person name="Jayaseelan J.C."/>
            <person name="Lara F."/>
            <person name="Munidasa M."/>
            <person name="Palculict T."/>
            <person name="Patil S."/>
            <person name="Pu L.-L."/>
            <person name="Saada N."/>
            <person name="Tang L."/>
            <person name="Weissenberger G."/>
            <person name="Zhu Y."/>
            <person name="Hemphill L."/>
            <person name="Shang Y."/>
            <person name="Youmans B."/>
            <person name="Ayvaz T."/>
            <person name="Ross M."/>
            <person name="Santibanez J."/>
            <person name="Aqrawi P."/>
            <person name="Gross S."/>
            <person name="Joshi V."/>
            <person name="Fowler G."/>
            <person name="Nazareth L."/>
            <person name="Reid J."/>
            <person name="Worley K."/>
            <person name="Petrosino J."/>
            <person name="Highlander S."/>
            <person name="Gibbs R."/>
        </authorList>
    </citation>
    <scope>NUCLEOTIDE SEQUENCE [LARGE SCALE GENOMIC DNA]</scope>
    <source>
        <strain evidence="5 6">DSM 2778</strain>
    </source>
</reference>
<dbReference type="Pfam" id="PF01381">
    <property type="entry name" value="HTH_3"/>
    <property type="match status" value="1"/>
</dbReference>
<keyword evidence="3" id="KW-0460">Magnesium</keyword>
<dbReference type="eggNOG" id="COG1396">
    <property type="taxonomic scope" value="Bacteria"/>
</dbReference>
<dbReference type="CDD" id="cd00093">
    <property type="entry name" value="HTH_XRE"/>
    <property type="match status" value="1"/>
</dbReference>
<gene>
    <name evidence="5" type="primary">rfbA</name>
    <name evidence="5" type="ORF">HMPREF9081_0075</name>
</gene>